<gene>
    <name evidence="4" type="primary">LOC104772663</name>
</gene>
<keyword evidence="3" id="KW-1185">Reference proteome</keyword>
<accession>A0ABM0Y4X1</accession>
<dbReference type="Proteomes" id="UP000694864">
    <property type="component" value="Chromosome 20"/>
</dbReference>
<dbReference type="PANTHER" id="PTHR45023:SF4">
    <property type="entry name" value="GLYCINE-RICH PROTEIN-RELATED"/>
    <property type="match status" value="1"/>
</dbReference>
<evidence type="ECO:0000256" key="1">
    <source>
        <dbReference type="SAM" id="MobiDB-lite"/>
    </source>
</evidence>
<organism evidence="3 4">
    <name type="scientific">Camelina sativa</name>
    <name type="common">False flax</name>
    <name type="synonym">Myagrum sativum</name>
    <dbReference type="NCBI Taxonomy" id="90675"/>
    <lineage>
        <taxon>Eukaryota</taxon>
        <taxon>Viridiplantae</taxon>
        <taxon>Streptophyta</taxon>
        <taxon>Embryophyta</taxon>
        <taxon>Tracheophyta</taxon>
        <taxon>Spermatophyta</taxon>
        <taxon>Magnoliopsida</taxon>
        <taxon>eudicotyledons</taxon>
        <taxon>Gunneridae</taxon>
        <taxon>Pentapetalae</taxon>
        <taxon>rosids</taxon>
        <taxon>malvids</taxon>
        <taxon>Brassicales</taxon>
        <taxon>Brassicaceae</taxon>
        <taxon>Camelineae</taxon>
        <taxon>Camelina</taxon>
    </lineage>
</organism>
<evidence type="ECO:0000259" key="2">
    <source>
        <dbReference type="PROSITE" id="PS50090"/>
    </source>
</evidence>
<feature type="compositionally biased region" description="Low complexity" evidence="1">
    <location>
        <begin position="228"/>
        <end position="239"/>
    </location>
</feature>
<feature type="region of interest" description="Disordered" evidence="1">
    <location>
        <begin position="219"/>
        <end position="270"/>
    </location>
</feature>
<dbReference type="InterPro" id="IPR029466">
    <property type="entry name" value="NAM-associated_C"/>
</dbReference>
<dbReference type="PROSITE" id="PS50090">
    <property type="entry name" value="MYB_LIKE"/>
    <property type="match status" value="1"/>
</dbReference>
<sequence>MDSSNSYRFSLNFTDLLTSQLLVNNPESLPSFSPPIQTSSSPIQISSSHIQISSSPIQISSSSILQFSTQFSDVKEVDENSREARIRWTAQEDIVLISGWLNTSKDPVVGNGKKGGSFWEKIAFYYGASEAVAGKPKRGVSQCKQMWKKFNEIVNKFVGCYNQASSRRTSGQSEDNVLQMANQLYVNDQKVKFSLEHAWRELHHEQKWCSSNALRGHENSKRTKLDVSGTYSSSSNTTSHLEEEANQRPPGVKASKRKANKSGRGTKTEVNSLQKLEKAWEIREKEIAARERISKQRLLESLVGRTDLPEPKINLRKNLTDEMLG</sequence>
<reference evidence="3" key="1">
    <citation type="journal article" date="2014" name="Nat. Commun.">
        <title>The emerging biofuel crop Camelina sativa retains a highly undifferentiated hexaploid genome structure.</title>
        <authorList>
            <person name="Kagale S."/>
            <person name="Koh C."/>
            <person name="Nixon J."/>
            <person name="Bollina V."/>
            <person name="Clarke W.E."/>
            <person name="Tuteja R."/>
            <person name="Spillane C."/>
            <person name="Robinson S.J."/>
            <person name="Links M.G."/>
            <person name="Clarke C."/>
            <person name="Higgins E.E."/>
            <person name="Huebert T."/>
            <person name="Sharpe A.G."/>
            <person name="Parkin I.A."/>
        </authorList>
    </citation>
    <scope>NUCLEOTIDE SEQUENCE [LARGE SCALE GENOMIC DNA]</scope>
    <source>
        <strain evidence="3">cv. DH55</strain>
    </source>
</reference>
<evidence type="ECO:0000313" key="4">
    <source>
        <dbReference type="RefSeq" id="XP_010495554.1"/>
    </source>
</evidence>
<evidence type="ECO:0000313" key="3">
    <source>
        <dbReference type="Proteomes" id="UP000694864"/>
    </source>
</evidence>
<dbReference type="GeneID" id="104772663"/>
<proteinExistence type="predicted"/>
<dbReference type="Pfam" id="PF14303">
    <property type="entry name" value="NAM-associated"/>
    <property type="match status" value="1"/>
</dbReference>
<reference evidence="4" key="2">
    <citation type="submission" date="2025-08" db="UniProtKB">
        <authorList>
            <consortium name="RefSeq"/>
        </authorList>
    </citation>
    <scope>IDENTIFICATION</scope>
    <source>
        <tissue evidence="4">Leaf</tissue>
    </source>
</reference>
<dbReference type="InterPro" id="IPR001005">
    <property type="entry name" value="SANT/Myb"/>
</dbReference>
<name>A0ABM0Y4X1_CAMSA</name>
<dbReference type="PANTHER" id="PTHR45023">
    <property type="match status" value="1"/>
</dbReference>
<dbReference type="RefSeq" id="XP_010495554.1">
    <property type="nucleotide sequence ID" value="XM_010497252.1"/>
</dbReference>
<feature type="domain" description="Myb-like" evidence="2">
    <location>
        <begin position="80"/>
        <end position="151"/>
    </location>
</feature>
<protein>
    <submittedName>
        <fullName evidence="4">Glutathione S-transferase T3-like</fullName>
    </submittedName>
</protein>